<reference evidence="1 2" key="1">
    <citation type="submission" date="2016-11" db="EMBL/GenBank/DDBJ databases">
        <title>A multilocus sequence analysis scheme for characterization of bacteria in the genus Thioclava.</title>
        <authorList>
            <person name="Liu Y."/>
            <person name="Shao Z."/>
        </authorList>
    </citation>
    <scope>NUCLEOTIDE SEQUENCE [LARGE SCALE GENOMIC DNA]</scope>
    <source>
        <strain evidence="1 2">TAW-CT134</strain>
    </source>
</reference>
<evidence type="ECO:0000313" key="1">
    <source>
        <dbReference type="EMBL" id="OOY25021.1"/>
    </source>
</evidence>
<evidence type="ECO:0000313" key="2">
    <source>
        <dbReference type="Proteomes" id="UP000190787"/>
    </source>
</evidence>
<accession>A0ABX3N073</accession>
<organism evidence="1 2">
    <name type="scientific">Thioclava sediminum</name>
    <dbReference type="NCBI Taxonomy" id="1915319"/>
    <lineage>
        <taxon>Bacteria</taxon>
        <taxon>Pseudomonadati</taxon>
        <taxon>Pseudomonadota</taxon>
        <taxon>Alphaproteobacteria</taxon>
        <taxon>Rhodobacterales</taxon>
        <taxon>Paracoccaceae</taxon>
        <taxon>Thioclava</taxon>
    </lineage>
</organism>
<sequence>MRRSSYVFAALGCLTLLLAVELYYPVFARPHRDGRLLEERTLVARLGLTDPALFTEARYTRNPSLADLNTPFQDHPGSFDHFPSGTFVPSPATPGQGWLLFQPEAAK</sequence>
<dbReference type="EMBL" id="MPZV01000001">
    <property type="protein sequence ID" value="OOY25021.1"/>
    <property type="molecule type" value="Genomic_DNA"/>
</dbReference>
<comment type="caution">
    <text evidence="1">The sequence shown here is derived from an EMBL/GenBank/DDBJ whole genome shotgun (WGS) entry which is preliminary data.</text>
</comment>
<gene>
    <name evidence="1" type="ORF">BMI91_00860</name>
</gene>
<name>A0ABX3N073_9RHOB</name>
<keyword evidence="2" id="KW-1185">Reference proteome</keyword>
<proteinExistence type="predicted"/>
<dbReference type="RefSeq" id="WP_078603665.1">
    <property type="nucleotide sequence ID" value="NZ_MPZV01000001.1"/>
</dbReference>
<protein>
    <submittedName>
        <fullName evidence="1">Uncharacterized protein</fullName>
    </submittedName>
</protein>
<dbReference type="Proteomes" id="UP000190787">
    <property type="component" value="Unassembled WGS sequence"/>
</dbReference>